<evidence type="ECO:0000313" key="2">
    <source>
        <dbReference type="Proteomes" id="UP000267606"/>
    </source>
</evidence>
<accession>A0A183HWK5</accession>
<evidence type="ECO:0000313" key="1">
    <source>
        <dbReference type="EMBL" id="VDO79964.1"/>
    </source>
</evidence>
<dbReference type="STRING" id="387005.A0A183HWK5"/>
<keyword evidence="2" id="KW-1185">Reference proteome</keyword>
<sequence>MLLKWEKHVLQAAAIIGISAYPSAVIAFHNGLINLGKRTIDYNVPEEIVEMVESELDKLKNLLMKVNDQSVNYQQIDPQLLIHPELRDSIQFPVIQLSKLRDSVIQLLLGLFLSHLRFI</sequence>
<dbReference type="EMBL" id="UZAJ01017710">
    <property type="protein sequence ID" value="VDO79964.1"/>
    <property type="molecule type" value="Genomic_DNA"/>
</dbReference>
<evidence type="ECO:0000313" key="3">
    <source>
        <dbReference type="WBParaSite" id="OFLC_0001186701-mRNA-1"/>
    </source>
</evidence>
<reference evidence="1 2" key="2">
    <citation type="submission" date="2018-11" db="EMBL/GenBank/DDBJ databases">
        <authorList>
            <consortium name="Pathogen Informatics"/>
        </authorList>
    </citation>
    <scope>NUCLEOTIDE SEQUENCE [LARGE SCALE GENOMIC DNA]</scope>
</reference>
<proteinExistence type="predicted"/>
<gene>
    <name evidence="1" type="ORF">OFLC_LOCUS11869</name>
</gene>
<organism evidence="3">
    <name type="scientific">Onchocerca flexuosa</name>
    <dbReference type="NCBI Taxonomy" id="387005"/>
    <lineage>
        <taxon>Eukaryota</taxon>
        <taxon>Metazoa</taxon>
        <taxon>Ecdysozoa</taxon>
        <taxon>Nematoda</taxon>
        <taxon>Chromadorea</taxon>
        <taxon>Rhabditida</taxon>
        <taxon>Spirurina</taxon>
        <taxon>Spiruromorpha</taxon>
        <taxon>Filarioidea</taxon>
        <taxon>Onchocercidae</taxon>
        <taxon>Onchocerca</taxon>
    </lineage>
</organism>
<dbReference type="Proteomes" id="UP000267606">
    <property type="component" value="Unassembled WGS sequence"/>
</dbReference>
<reference evidence="3" key="1">
    <citation type="submission" date="2016-06" db="UniProtKB">
        <authorList>
            <consortium name="WormBaseParasite"/>
        </authorList>
    </citation>
    <scope>IDENTIFICATION</scope>
</reference>
<protein>
    <submittedName>
        <fullName evidence="3">Cyclin_C domain-containing protein</fullName>
    </submittedName>
</protein>
<dbReference type="AlphaFoldDB" id="A0A183HWK5"/>
<name>A0A183HWK5_9BILA</name>
<dbReference type="WBParaSite" id="OFLC_0001186701-mRNA-1">
    <property type="protein sequence ID" value="OFLC_0001186701-mRNA-1"/>
    <property type="gene ID" value="OFLC_0001186701"/>
</dbReference>